<dbReference type="AlphaFoldDB" id="A0A314Y190"/>
<reference evidence="2 3" key="1">
    <citation type="submission" date="2018-02" db="EMBL/GenBank/DDBJ databases">
        <title>Draft genome of wild Prunus yedoensis var. nudiflora.</title>
        <authorList>
            <person name="Baek S."/>
            <person name="Kim J.-H."/>
            <person name="Choi K."/>
            <person name="Kim G.-B."/>
            <person name="Cho A."/>
            <person name="Jang H."/>
            <person name="Shin C.-H."/>
            <person name="Yu H.-J."/>
            <person name="Mun J.-H."/>
        </authorList>
    </citation>
    <scope>NUCLEOTIDE SEQUENCE [LARGE SCALE GENOMIC DNA]</scope>
    <source>
        <strain evidence="3">cv. Jeju island</strain>
        <tissue evidence="2">Leaf</tissue>
    </source>
</reference>
<evidence type="ECO:0000256" key="1">
    <source>
        <dbReference type="SAM" id="MobiDB-lite"/>
    </source>
</evidence>
<name>A0A314Y190_PRUYE</name>
<accession>A0A314Y190</accession>
<protein>
    <submittedName>
        <fullName evidence="2">Uncharacterized protein</fullName>
    </submittedName>
</protein>
<feature type="compositionally biased region" description="Basic and acidic residues" evidence="1">
    <location>
        <begin position="102"/>
        <end position="115"/>
    </location>
</feature>
<gene>
    <name evidence="2" type="ORF">Pyn_03962</name>
</gene>
<feature type="region of interest" description="Disordered" evidence="1">
    <location>
        <begin position="78"/>
        <end position="134"/>
    </location>
</feature>
<dbReference type="EMBL" id="PJQY01001746">
    <property type="protein sequence ID" value="PQQ00033.1"/>
    <property type="molecule type" value="Genomic_DNA"/>
</dbReference>
<evidence type="ECO:0000313" key="3">
    <source>
        <dbReference type="Proteomes" id="UP000250321"/>
    </source>
</evidence>
<evidence type="ECO:0000313" key="2">
    <source>
        <dbReference type="EMBL" id="PQQ00033.1"/>
    </source>
</evidence>
<sequence length="134" mass="14949">MGRKIEVSGRLGASGLKPIFLGPNVDPYHLNKKGSKAFSTWLKQKAKMPKDPHKKGCWEVTHGRSKFQVKAVKRPRDIGVQGKVPSSEPTCIPTLLSSTNIGHEKREEEKEKMGESRSSSLKQPLEEAWSTQNL</sequence>
<keyword evidence="3" id="KW-1185">Reference proteome</keyword>
<comment type="caution">
    <text evidence="2">The sequence shown here is derived from an EMBL/GenBank/DDBJ whole genome shotgun (WGS) entry which is preliminary data.</text>
</comment>
<organism evidence="2 3">
    <name type="scientific">Prunus yedoensis var. nudiflora</name>
    <dbReference type="NCBI Taxonomy" id="2094558"/>
    <lineage>
        <taxon>Eukaryota</taxon>
        <taxon>Viridiplantae</taxon>
        <taxon>Streptophyta</taxon>
        <taxon>Embryophyta</taxon>
        <taxon>Tracheophyta</taxon>
        <taxon>Spermatophyta</taxon>
        <taxon>Magnoliopsida</taxon>
        <taxon>eudicotyledons</taxon>
        <taxon>Gunneridae</taxon>
        <taxon>Pentapetalae</taxon>
        <taxon>rosids</taxon>
        <taxon>fabids</taxon>
        <taxon>Rosales</taxon>
        <taxon>Rosaceae</taxon>
        <taxon>Amygdaloideae</taxon>
        <taxon>Amygdaleae</taxon>
        <taxon>Prunus</taxon>
    </lineage>
</organism>
<dbReference type="Proteomes" id="UP000250321">
    <property type="component" value="Unassembled WGS sequence"/>
</dbReference>
<proteinExistence type="predicted"/>